<keyword evidence="4" id="KW-1185">Reference proteome</keyword>
<dbReference type="InterPro" id="IPR006828">
    <property type="entry name" value="ASC_dom"/>
</dbReference>
<gene>
    <name evidence="3" type="ORF">CCAM_LOCUS1948</name>
</gene>
<dbReference type="OrthoDB" id="531008at2759"/>
<evidence type="ECO:0000313" key="3">
    <source>
        <dbReference type="EMBL" id="VFQ60172.1"/>
    </source>
</evidence>
<comment type="similarity">
    <text evidence="1">Belongs to the 5'-AMP-activated protein kinase beta subunit family.</text>
</comment>
<proteinExistence type="inferred from homology"/>
<dbReference type="PANTHER" id="PTHR46316:SF13">
    <property type="entry name" value="ASSOCIATION WITH THE SNF1 COMPLEX (ASC) DOMAIN-CONTAINING PROTEIN"/>
    <property type="match status" value="1"/>
</dbReference>
<dbReference type="SMART" id="SM01010">
    <property type="entry name" value="AMPKBI"/>
    <property type="match status" value="2"/>
</dbReference>
<feature type="domain" description="Association with the SNF1 complex (ASC)" evidence="2">
    <location>
        <begin position="152"/>
        <end position="248"/>
    </location>
</feature>
<dbReference type="PANTHER" id="PTHR46316">
    <property type="entry name" value="SNF1-RELATED PROTEIN KINASE REGULATORY SUBUNIT BETA-1"/>
    <property type="match status" value="1"/>
</dbReference>
<dbReference type="SUPFAM" id="SSF160219">
    <property type="entry name" value="AMPKBI-like"/>
    <property type="match status" value="2"/>
</dbReference>
<protein>
    <recommendedName>
        <fullName evidence="2">Association with the SNF1 complex (ASC) domain-containing protein</fullName>
    </recommendedName>
</protein>
<dbReference type="EMBL" id="OOIL02000104">
    <property type="protein sequence ID" value="VFQ60172.1"/>
    <property type="molecule type" value="Genomic_DNA"/>
</dbReference>
<dbReference type="Pfam" id="PF04739">
    <property type="entry name" value="AMPKBI"/>
    <property type="match status" value="2"/>
</dbReference>
<dbReference type="AlphaFoldDB" id="A0A484KDG5"/>
<dbReference type="InterPro" id="IPR043554">
    <property type="entry name" value="KINB"/>
</dbReference>
<evidence type="ECO:0000259" key="2">
    <source>
        <dbReference type="SMART" id="SM01010"/>
    </source>
</evidence>
<evidence type="ECO:0000313" key="4">
    <source>
        <dbReference type="Proteomes" id="UP000595140"/>
    </source>
</evidence>
<dbReference type="GO" id="GO:0005737">
    <property type="term" value="C:cytoplasm"/>
    <property type="evidence" value="ECO:0007669"/>
    <property type="project" value="UniProtKB-ARBA"/>
</dbReference>
<feature type="domain" description="Association with the SNF1 complex (ASC)" evidence="2">
    <location>
        <begin position="47"/>
        <end position="143"/>
    </location>
</feature>
<dbReference type="Proteomes" id="UP000595140">
    <property type="component" value="Unassembled WGS sequence"/>
</dbReference>
<accession>A0A484KDG5</accession>
<sequence length="371" mass="41944">MLGTRKEFSIVVIKYFIKGKVATSPLTPAPLLNPFKYEPIVPGFETPPSPESSYDNIFYITEEEEKRGPQWLPPHLKMCVLNKMSTRGGDASSSSPPPNHVVQNHVYTVAQNRGRSLHVEAIVVSTTERLGSEYVTTVLYKPTPQRPLFETPPSPESSYDNIFYITEEEEKRGPQWLPPHLKTCVLNKMSTRGGDASSSSPPPNHVVQNHVYTVAQNRGRSLHVEAIVVSTTERLGSEYVTTVLYKPTPQSGAKTGGTARFHCANLPCDPETERGESRNLPGDRESRWSYRTERATPARVKIQFRIHLQSLFLIPHLRFSDSPGSVWNFFGLSFSFPMFYPKTQSLYFKNFMRTFSNSAIVEYYGVYDLVI</sequence>
<evidence type="ECO:0000256" key="1">
    <source>
        <dbReference type="ARBA" id="ARBA00010926"/>
    </source>
</evidence>
<dbReference type="InterPro" id="IPR037256">
    <property type="entry name" value="ASC_dom_sf"/>
</dbReference>
<reference evidence="3 4" key="1">
    <citation type="submission" date="2018-04" db="EMBL/GenBank/DDBJ databases">
        <authorList>
            <person name="Vogel A."/>
        </authorList>
    </citation>
    <scope>NUCLEOTIDE SEQUENCE [LARGE SCALE GENOMIC DNA]</scope>
</reference>
<name>A0A484KDG5_9ASTE</name>
<organism evidence="3 4">
    <name type="scientific">Cuscuta campestris</name>
    <dbReference type="NCBI Taxonomy" id="132261"/>
    <lineage>
        <taxon>Eukaryota</taxon>
        <taxon>Viridiplantae</taxon>
        <taxon>Streptophyta</taxon>
        <taxon>Embryophyta</taxon>
        <taxon>Tracheophyta</taxon>
        <taxon>Spermatophyta</taxon>
        <taxon>Magnoliopsida</taxon>
        <taxon>eudicotyledons</taxon>
        <taxon>Gunneridae</taxon>
        <taxon>Pentapetalae</taxon>
        <taxon>asterids</taxon>
        <taxon>lamiids</taxon>
        <taxon>Solanales</taxon>
        <taxon>Convolvulaceae</taxon>
        <taxon>Cuscuteae</taxon>
        <taxon>Cuscuta</taxon>
        <taxon>Cuscuta subgen. Grammica</taxon>
        <taxon>Cuscuta sect. Cleistogrammica</taxon>
    </lineage>
</organism>
<dbReference type="Gene3D" id="6.20.250.60">
    <property type="match status" value="2"/>
</dbReference>